<dbReference type="AlphaFoldDB" id="E2C3M7"/>
<dbReference type="STRING" id="610380.E2C3M7"/>
<dbReference type="OrthoDB" id="8197637at2759"/>
<keyword evidence="1" id="KW-0812">Transmembrane</keyword>
<keyword evidence="1" id="KW-0472">Membrane</keyword>
<keyword evidence="3" id="KW-1185">Reference proteome</keyword>
<dbReference type="Proteomes" id="UP000008237">
    <property type="component" value="Unassembled WGS sequence"/>
</dbReference>
<accession>E2C3M7</accession>
<evidence type="ECO:0000313" key="3">
    <source>
        <dbReference type="Proteomes" id="UP000008237"/>
    </source>
</evidence>
<reference evidence="2 3" key="1">
    <citation type="journal article" date="2010" name="Science">
        <title>Genomic comparison of the ants Camponotus floridanus and Harpegnathos saltator.</title>
        <authorList>
            <person name="Bonasio R."/>
            <person name="Zhang G."/>
            <person name="Ye C."/>
            <person name="Mutti N.S."/>
            <person name="Fang X."/>
            <person name="Qin N."/>
            <person name="Donahue G."/>
            <person name="Yang P."/>
            <person name="Li Q."/>
            <person name="Li C."/>
            <person name="Zhang P."/>
            <person name="Huang Z."/>
            <person name="Berger S.L."/>
            <person name="Reinberg D."/>
            <person name="Wang J."/>
            <person name="Liebig J."/>
        </authorList>
    </citation>
    <scope>NUCLEOTIDE SEQUENCE [LARGE SCALE GENOMIC DNA]</scope>
    <source>
        <strain evidence="2 3">R22 G/1</strain>
    </source>
</reference>
<proteinExistence type="predicted"/>
<name>E2C3M7_HARSA</name>
<dbReference type="EMBL" id="GL452328">
    <property type="protein sequence ID" value="EFN77450.1"/>
    <property type="molecule type" value="Genomic_DNA"/>
</dbReference>
<keyword evidence="1" id="KW-1133">Transmembrane helix</keyword>
<feature type="transmembrane region" description="Helical" evidence="1">
    <location>
        <begin position="63"/>
        <end position="88"/>
    </location>
</feature>
<sequence length="90" mass="10206">MTQMLMQEPGWKLERKGSALLLRRDSSHPKSSTARVCFRCEVDVYEYERDEEYWTVEAETEPAASPLAMCASCLAALCVTMFLPWLLIGG</sequence>
<organism evidence="3">
    <name type="scientific">Harpegnathos saltator</name>
    <name type="common">Jerdon's jumping ant</name>
    <dbReference type="NCBI Taxonomy" id="610380"/>
    <lineage>
        <taxon>Eukaryota</taxon>
        <taxon>Metazoa</taxon>
        <taxon>Ecdysozoa</taxon>
        <taxon>Arthropoda</taxon>
        <taxon>Hexapoda</taxon>
        <taxon>Insecta</taxon>
        <taxon>Pterygota</taxon>
        <taxon>Neoptera</taxon>
        <taxon>Endopterygota</taxon>
        <taxon>Hymenoptera</taxon>
        <taxon>Apocrita</taxon>
        <taxon>Aculeata</taxon>
        <taxon>Formicoidea</taxon>
        <taxon>Formicidae</taxon>
        <taxon>Ponerinae</taxon>
        <taxon>Ponerini</taxon>
        <taxon>Harpegnathos</taxon>
    </lineage>
</organism>
<evidence type="ECO:0000256" key="1">
    <source>
        <dbReference type="SAM" id="Phobius"/>
    </source>
</evidence>
<dbReference type="InParanoid" id="E2C3M7"/>
<evidence type="ECO:0000313" key="2">
    <source>
        <dbReference type="EMBL" id="EFN77450.1"/>
    </source>
</evidence>
<dbReference type="OMA" id="WYLMERV"/>
<gene>
    <name evidence="2" type="ORF">EAI_17478</name>
</gene>
<protein>
    <submittedName>
        <fullName evidence="2">Uncharacterized protein</fullName>
    </submittedName>
</protein>